<dbReference type="InterPro" id="IPR016024">
    <property type="entry name" value="ARM-type_fold"/>
</dbReference>
<dbReference type="SUPFAM" id="SSF48371">
    <property type="entry name" value="ARM repeat"/>
    <property type="match status" value="1"/>
</dbReference>
<evidence type="ECO:0000256" key="1">
    <source>
        <dbReference type="SAM" id="MobiDB-lite"/>
    </source>
</evidence>
<reference evidence="5 6" key="1">
    <citation type="journal article" date="2015" name="Genome Announc.">
        <title>Genome sequence and annotation of Trichoderma parareesei, the ancestor of the cellulase producer Trichoderma reesei.</title>
        <authorList>
            <person name="Yang D."/>
            <person name="Pomraning K."/>
            <person name="Kopchinskiy A."/>
            <person name="Karimi Aghcheh R."/>
            <person name="Atanasova L."/>
            <person name="Chenthamara K."/>
            <person name="Baker S.E."/>
            <person name="Zhang R."/>
            <person name="Shen Q."/>
            <person name="Freitag M."/>
            <person name="Kubicek C.P."/>
            <person name="Druzhinina I.S."/>
        </authorList>
    </citation>
    <scope>NUCLEOTIDE SEQUENCE [LARGE SCALE GENOMIC DNA]</scope>
    <source>
        <strain evidence="5 6">CBS 125925</strain>
    </source>
</reference>
<feature type="domain" description="URB1 N-terminal" evidence="2">
    <location>
        <begin position="97"/>
        <end position="442"/>
    </location>
</feature>
<dbReference type="PANTHER" id="PTHR13500:SF0">
    <property type="entry name" value="NUCLEOLAR PRE-RIBOSOMAL-ASSOCIATED PROTEIN 1"/>
    <property type="match status" value="1"/>
</dbReference>
<dbReference type="Pfam" id="PF26140">
    <property type="entry name" value="HEAT_URB1"/>
    <property type="match status" value="1"/>
</dbReference>
<comment type="caution">
    <text evidence="5">The sequence shown here is derived from an EMBL/GenBank/DDBJ whole genome shotgun (WGS) entry which is preliminary data.</text>
</comment>
<dbReference type="Pfam" id="PF11707">
    <property type="entry name" value="Npa1"/>
    <property type="match status" value="1"/>
</dbReference>
<evidence type="ECO:0000259" key="3">
    <source>
        <dbReference type="Pfam" id="PF16201"/>
    </source>
</evidence>
<dbReference type="InterPro" id="IPR032436">
    <property type="entry name" value="URB1_C"/>
</dbReference>
<protein>
    <submittedName>
        <fullName evidence="5">Ribosome biogenesis protein Urb1</fullName>
    </submittedName>
</protein>
<evidence type="ECO:0000259" key="2">
    <source>
        <dbReference type="Pfam" id="PF11707"/>
    </source>
</evidence>
<dbReference type="OrthoDB" id="72892at2759"/>
<dbReference type="EMBL" id="LFMI01000733">
    <property type="protein sequence ID" value="OTA06919.1"/>
    <property type="molecule type" value="Genomic_DNA"/>
</dbReference>
<dbReference type="PANTHER" id="PTHR13500">
    <property type="entry name" value="NUCLEOLAR PRERIBOSOMAL-ASSOCIATED PROTEIN 1"/>
    <property type="match status" value="1"/>
</dbReference>
<dbReference type="InterPro" id="IPR039844">
    <property type="entry name" value="URB1"/>
</dbReference>
<evidence type="ECO:0000259" key="4">
    <source>
        <dbReference type="Pfam" id="PF26140"/>
    </source>
</evidence>
<feature type="compositionally biased region" description="Acidic residues" evidence="1">
    <location>
        <begin position="838"/>
        <end position="848"/>
    </location>
</feature>
<proteinExistence type="predicted"/>
<evidence type="ECO:0000313" key="5">
    <source>
        <dbReference type="EMBL" id="OTA06919.1"/>
    </source>
</evidence>
<sequence length="1147" mass="128583">MGKRASIDADGAAAFRKRQKITHDVPTGEDVSSGEQLRGLLAFDQDMRKARHGLQSFKRLLDSIASGEGDRSASLAILREYLELVKPRLEGEDAVYLSDIMEMWSFAAQTNEGGVMSSAAVVLALVLNVVSDSLELVKHGLGICQTLLQERQLKSISKNLSSDKTKGFIISPTLRLLREAVSLDGGAYARRIVRAKTYTFASLGRNLEIGSTVENPEDARKASVRTNAVRFFLSCLRYLHSDGRKELLSQKELLSHLTFLIKSDPPSLVVEILDSLRTHVLADNKISRDVKFKCFNTKTLMRILALYSYSNSTEPESEVDRVSEKAHQFLMYICTNPVAGILYPSTGLYPKETNEEFSVQLAKQKSAAHSNLAKDDSYRDGVPVFNFVLSEFASKLRPWSSMKHSQLLTAMFEAAPELIANYFFNNQSFTFEPKLTMTWIGYASFLFDTMRIPLPSSFGDKTRFAVGPPPTNILLDNILPLPLNQKVMVRCLSPNSNLTSFFATRMLIEALEKLSVAMKLHREGFRATDTRWAEAARKLIDAFCRRIPDMKEIVRSYKGIASENTLHKAMASRLLLLYYEMIPQVALAANFDVSPFFVNVLRSLQSDGSDEQEHDGFRQMELENLVSIASYSPGMRWFARIEVLSGKGQSSPFTTLLRLLSSSDRSAPLDQLKRVLADVAVENQLVSAATRLNPLLQAIALSIDENSPENMDKIWSFLDNCISRCATSPIKYLEVLEGYLADSDGDVQEKVNARSFNLLAVAIAEQLPYVIKSADAPERASLSSFISLYFSALYKKKKGSEALEIVYAKIEECLSSKSVKLAKLGLRKLPKTSRSGTQEDEDNDDQEEHDSSSQQKETGLTQEQLEEALHIPFTSPEDTGALLKWHTKAVEDLIEDGLITNLIRLLASEHTSIRKEALTNLLKMAAKIDESSYEEKKQVWLLLSELAESSRPQVDSGPVPSAFIAFSIHALEILKNPLHPLYPKINSFLTRSPVWSLEKLPLAHDILHGEPSEDDKYYTELAWFLAYVLDALQTPFDLGVFHKKRWLEKILALGSNPYLRTNLRLRVLRIVYRATCIESGSTTLITRFGLLTWLDAQRAACENPDEALLYEALMGHAWNTCDQARVRAWSKGGVEKLLAKNKMKKTQ</sequence>
<feature type="domain" description="URB1 C-terminal" evidence="3">
    <location>
        <begin position="902"/>
        <end position="1093"/>
    </location>
</feature>
<dbReference type="Proteomes" id="UP000219286">
    <property type="component" value="Unassembled WGS sequence"/>
</dbReference>
<dbReference type="Pfam" id="PF16201">
    <property type="entry name" value="NopRA1"/>
    <property type="match status" value="1"/>
</dbReference>
<dbReference type="InterPro" id="IPR021714">
    <property type="entry name" value="URB1_N"/>
</dbReference>
<dbReference type="InterPro" id="IPR059018">
    <property type="entry name" value="HEAT_URB1"/>
</dbReference>
<dbReference type="GO" id="GO:0000463">
    <property type="term" value="P:maturation of LSU-rRNA from tricistronic rRNA transcript (SSU-rRNA, 5.8S rRNA, LSU-rRNA)"/>
    <property type="evidence" value="ECO:0007669"/>
    <property type="project" value="TreeGrafter"/>
</dbReference>
<gene>
    <name evidence="5" type="ORF">A9Z42_0077110</name>
</gene>
<name>A0A2H2ZJK7_TRIPA</name>
<dbReference type="GO" id="GO:0005730">
    <property type="term" value="C:nucleolus"/>
    <property type="evidence" value="ECO:0007669"/>
    <property type="project" value="TreeGrafter"/>
</dbReference>
<evidence type="ECO:0000313" key="6">
    <source>
        <dbReference type="Proteomes" id="UP000219286"/>
    </source>
</evidence>
<keyword evidence="6" id="KW-1185">Reference proteome</keyword>
<accession>A0A2H2ZJK7</accession>
<feature type="domain" description="URB1 central HEAT repeat" evidence="4">
    <location>
        <begin position="632"/>
        <end position="821"/>
    </location>
</feature>
<feature type="region of interest" description="Disordered" evidence="1">
    <location>
        <begin position="831"/>
        <end position="860"/>
    </location>
</feature>
<organism evidence="5 6">
    <name type="scientific">Trichoderma parareesei</name>
    <name type="common">Filamentous fungus</name>
    <dbReference type="NCBI Taxonomy" id="858221"/>
    <lineage>
        <taxon>Eukaryota</taxon>
        <taxon>Fungi</taxon>
        <taxon>Dikarya</taxon>
        <taxon>Ascomycota</taxon>
        <taxon>Pezizomycotina</taxon>
        <taxon>Sordariomycetes</taxon>
        <taxon>Hypocreomycetidae</taxon>
        <taxon>Hypocreales</taxon>
        <taxon>Hypocreaceae</taxon>
        <taxon>Trichoderma</taxon>
    </lineage>
</organism>
<dbReference type="GO" id="GO:0000466">
    <property type="term" value="P:maturation of 5.8S rRNA from tricistronic rRNA transcript (SSU-rRNA, 5.8S rRNA, LSU-rRNA)"/>
    <property type="evidence" value="ECO:0007669"/>
    <property type="project" value="TreeGrafter"/>
</dbReference>
<dbReference type="AlphaFoldDB" id="A0A2H2ZJK7"/>